<feature type="active site" evidence="1">
    <location>
        <position position="38"/>
    </location>
</feature>
<feature type="domain" description="Acylphosphatase-like" evidence="3">
    <location>
        <begin position="5"/>
        <end position="91"/>
    </location>
</feature>
<proteinExistence type="inferred from homology"/>
<evidence type="ECO:0000313" key="5">
    <source>
        <dbReference type="Proteomes" id="UP000632195"/>
    </source>
</evidence>
<keyword evidence="5" id="KW-1185">Reference proteome</keyword>
<sequence length="91" mass="10590">MGMKSYRVRFFGRVQGVNFRRSTADMARRLGVRGWVMNMPDGSVEALLQGPEERVRELVDYCRTSIRLASVTRVQLEEVEAEEFMDFTVRL</sequence>
<dbReference type="PRINTS" id="PR00112">
    <property type="entry name" value="ACYLPHPHTASE"/>
</dbReference>
<dbReference type="PROSITE" id="PS51160">
    <property type="entry name" value="ACYLPHOSPHATASE_3"/>
    <property type="match status" value="1"/>
</dbReference>
<dbReference type="PROSITE" id="PS00151">
    <property type="entry name" value="ACYLPHOSPHATASE_2"/>
    <property type="match status" value="1"/>
</dbReference>
<dbReference type="InterPro" id="IPR017968">
    <property type="entry name" value="Acylphosphatase_CS"/>
</dbReference>
<feature type="active site" evidence="1">
    <location>
        <position position="20"/>
    </location>
</feature>
<keyword evidence="1" id="KW-0378">Hydrolase</keyword>
<evidence type="ECO:0000313" key="4">
    <source>
        <dbReference type="EMBL" id="GGM67906.1"/>
    </source>
</evidence>
<dbReference type="SUPFAM" id="SSF54975">
    <property type="entry name" value="Acylphosphatase/BLUF domain-like"/>
    <property type="match status" value="1"/>
</dbReference>
<dbReference type="InterPro" id="IPR036046">
    <property type="entry name" value="Acylphosphatase-like_dom_sf"/>
</dbReference>
<dbReference type="EC" id="3.6.1.7" evidence="1"/>
<reference evidence="4" key="2">
    <citation type="submission" date="2022-09" db="EMBL/GenBank/DDBJ databases">
        <authorList>
            <person name="Sun Q."/>
            <person name="Ohkuma M."/>
        </authorList>
    </citation>
    <scope>NUCLEOTIDE SEQUENCE</scope>
    <source>
        <strain evidence="4">JCM 13583</strain>
    </source>
</reference>
<comment type="caution">
    <text evidence="4">The sequence shown here is derived from an EMBL/GenBank/DDBJ whole genome shotgun (WGS) entry which is preliminary data.</text>
</comment>
<dbReference type="AlphaFoldDB" id="A0AA37BQ18"/>
<comment type="similarity">
    <text evidence="2">Belongs to the acylphosphatase family.</text>
</comment>
<dbReference type="PANTHER" id="PTHR47268:SF4">
    <property type="entry name" value="ACYLPHOSPHATASE"/>
    <property type="match status" value="1"/>
</dbReference>
<dbReference type="InterPro" id="IPR020456">
    <property type="entry name" value="Acylphosphatase"/>
</dbReference>
<dbReference type="GO" id="GO:0003998">
    <property type="term" value="F:acylphosphatase activity"/>
    <property type="evidence" value="ECO:0007669"/>
    <property type="project" value="UniProtKB-EC"/>
</dbReference>
<organism evidence="4 5">
    <name type="scientific">Thermogymnomonas acidicola</name>
    <dbReference type="NCBI Taxonomy" id="399579"/>
    <lineage>
        <taxon>Archaea</taxon>
        <taxon>Methanobacteriati</taxon>
        <taxon>Thermoplasmatota</taxon>
        <taxon>Thermoplasmata</taxon>
        <taxon>Thermoplasmatales</taxon>
        <taxon>Thermogymnomonas</taxon>
    </lineage>
</organism>
<evidence type="ECO:0000256" key="2">
    <source>
        <dbReference type="RuleBase" id="RU004168"/>
    </source>
</evidence>
<name>A0AA37BQ18_9ARCH</name>
<protein>
    <recommendedName>
        <fullName evidence="1">acylphosphatase</fullName>
        <ecNumber evidence="1">3.6.1.7</ecNumber>
    </recommendedName>
</protein>
<dbReference type="Gene3D" id="3.30.70.100">
    <property type="match status" value="1"/>
</dbReference>
<accession>A0AA37BQ18</accession>
<dbReference type="InterPro" id="IPR001792">
    <property type="entry name" value="Acylphosphatase-like_dom"/>
</dbReference>
<dbReference type="Proteomes" id="UP000632195">
    <property type="component" value="Unassembled WGS sequence"/>
</dbReference>
<gene>
    <name evidence="4" type="ORF">GCM10007108_02420</name>
</gene>
<evidence type="ECO:0000256" key="1">
    <source>
        <dbReference type="PROSITE-ProRule" id="PRU00520"/>
    </source>
</evidence>
<dbReference type="RefSeq" id="WP_188679635.1">
    <property type="nucleotide sequence ID" value="NZ_BMNY01000001.1"/>
</dbReference>
<reference evidence="4" key="1">
    <citation type="journal article" date="2014" name="Int. J. Syst. Evol. Microbiol.">
        <title>Complete genome sequence of Corynebacterium casei LMG S-19264T (=DSM 44701T), isolated from a smear-ripened cheese.</title>
        <authorList>
            <consortium name="US DOE Joint Genome Institute (JGI-PGF)"/>
            <person name="Walter F."/>
            <person name="Albersmeier A."/>
            <person name="Kalinowski J."/>
            <person name="Ruckert C."/>
        </authorList>
    </citation>
    <scope>NUCLEOTIDE SEQUENCE</scope>
    <source>
        <strain evidence="4">JCM 13583</strain>
    </source>
</reference>
<dbReference type="EMBL" id="BMNY01000001">
    <property type="protein sequence ID" value="GGM67906.1"/>
    <property type="molecule type" value="Genomic_DNA"/>
</dbReference>
<evidence type="ECO:0000259" key="3">
    <source>
        <dbReference type="PROSITE" id="PS51160"/>
    </source>
</evidence>
<comment type="catalytic activity">
    <reaction evidence="1">
        <text>an acyl phosphate + H2O = a carboxylate + phosphate + H(+)</text>
        <dbReference type="Rhea" id="RHEA:14965"/>
        <dbReference type="ChEBI" id="CHEBI:15377"/>
        <dbReference type="ChEBI" id="CHEBI:15378"/>
        <dbReference type="ChEBI" id="CHEBI:29067"/>
        <dbReference type="ChEBI" id="CHEBI:43474"/>
        <dbReference type="ChEBI" id="CHEBI:59918"/>
        <dbReference type="EC" id="3.6.1.7"/>
    </reaction>
</comment>
<dbReference type="Pfam" id="PF00708">
    <property type="entry name" value="Acylphosphatase"/>
    <property type="match status" value="1"/>
</dbReference>
<dbReference type="PANTHER" id="PTHR47268">
    <property type="entry name" value="ACYLPHOSPHATASE"/>
    <property type="match status" value="1"/>
</dbReference>